<evidence type="ECO:0000256" key="4">
    <source>
        <dbReference type="ARBA" id="ARBA00023136"/>
    </source>
</evidence>
<evidence type="ECO:0000256" key="3">
    <source>
        <dbReference type="ARBA" id="ARBA00022989"/>
    </source>
</evidence>
<dbReference type="HAMAP" id="MF_02065">
    <property type="entry name" value="MltG"/>
    <property type="match status" value="1"/>
</dbReference>
<keyword evidence="5 7" id="KW-0456">Lyase</keyword>
<keyword evidence="7" id="KW-0997">Cell inner membrane</keyword>
<evidence type="ECO:0000256" key="6">
    <source>
        <dbReference type="ARBA" id="ARBA00023316"/>
    </source>
</evidence>
<accession>A0ABS1CMG6</accession>
<comment type="function">
    <text evidence="7">Functions as a peptidoglycan terminase that cleaves nascent peptidoglycan strands endolytically to terminate their elongation.</text>
</comment>
<gene>
    <name evidence="7" type="primary">mltG</name>
    <name evidence="9" type="ORF">CKO31_20780</name>
</gene>
<keyword evidence="3 7" id="KW-1133">Transmembrane helix</keyword>
<sequence>MKTLVTTLLALAIAGGALAWGGWSLYQDFLATPVQLEEDRVVYRVPEGATIRGVAHELADRGWIRSRFLFTMHAYESEQQNALKAGEYALEAGMKPPEVLARLTSGQSIQFPVTIVPGMTFREALAAVEDAEVFDTALTGLSDAEILERLGIEAEHPEGWLYPDTYLFDRDTTDVEILTRAYQRMREVLDEEWAARSDGLPIETPYEALILASIVEKETGRAGERPRIAGVFTRRLEQGMKLQTDPTIIYGLGDEFDGDITREHLRRETPYNTYVIPALPPTPIALPGRAAIHAVLHPADGDELFFVARGDGSHYFSATLDEHNCAVRHYQLNQPCADLREEAAGEPEAPTADDPETAAADA</sequence>
<feature type="site" description="Important for catalytic activity" evidence="7">
    <location>
        <position position="218"/>
    </location>
</feature>
<proteinExistence type="inferred from homology"/>
<dbReference type="InterPro" id="IPR003770">
    <property type="entry name" value="MLTG-like"/>
</dbReference>
<evidence type="ECO:0000256" key="1">
    <source>
        <dbReference type="ARBA" id="ARBA00022475"/>
    </source>
</evidence>
<keyword evidence="6 7" id="KW-0961">Cell wall biogenesis/degradation</keyword>
<name>A0ABS1CMG6_9GAMM</name>
<dbReference type="EMBL" id="NRRV01000069">
    <property type="protein sequence ID" value="MBK1633142.1"/>
    <property type="molecule type" value="Genomic_DNA"/>
</dbReference>
<dbReference type="RefSeq" id="WP_200241157.1">
    <property type="nucleotide sequence ID" value="NZ_NRRV01000069.1"/>
</dbReference>
<reference evidence="9 10" key="1">
    <citation type="journal article" date="2020" name="Microorganisms">
        <title>Osmotic Adaptation and Compatible Solute Biosynthesis of Phototrophic Bacteria as Revealed from Genome Analyses.</title>
        <authorList>
            <person name="Imhoff J.F."/>
            <person name="Rahn T."/>
            <person name="Kunzel S."/>
            <person name="Keller A."/>
            <person name="Neulinger S.C."/>
        </authorList>
    </citation>
    <scope>NUCLEOTIDE SEQUENCE [LARGE SCALE GENOMIC DNA]</scope>
    <source>
        <strain evidence="9 10">DSM 6210</strain>
    </source>
</reference>
<keyword evidence="10" id="KW-1185">Reference proteome</keyword>
<dbReference type="Gene3D" id="3.30.1490.480">
    <property type="entry name" value="Endolytic murein transglycosylase"/>
    <property type="match status" value="1"/>
</dbReference>
<dbReference type="Gene3D" id="3.30.160.60">
    <property type="entry name" value="Classic Zinc Finger"/>
    <property type="match status" value="1"/>
</dbReference>
<evidence type="ECO:0000256" key="2">
    <source>
        <dbReference type="ARBA" id="ARBA00022692"/>
    </source>
</evidence>
<evidence type="ECO:0000313" key="10">
    <source>
        <dbReference type="Proteomes" id="UP000748752"/>
    </source>
</evidence>
<dbReference type="CDD" id="cd08010">
    <property type="entry name" value="MltG_like"/>
    <property type="match status" value="1"/>
</dbReference>
<dbReference type="NCBIfam" id="TIGR00247">
    <property type="entry name" value="endolytic transglycosylase MltG"/>
    <property type="match status" value="1"/>
</dbReference>
<dbReference type="PANTHER" id="PTHR30518:SF2">
    <property type="entry name" value="ENDOLYTIC MUREIN TRANSGLYCOSYLASE"/>
    <property type="match status" value="1"/>
</dbReference>
<evidence type="ECO:0000256" key="7">
    <source>
        <dbReference type="HAMAP-Rule" id="MF_02065"/>
    </source>
</evidence>
<organism evidence="9 10">
    <name type="scientific">Thiohalocapsa halophila</name>
    <dbReference type="NCBI Taxonomy" id="69359"/>
    <lineage>
        <taxon>Bacteria</taxon>
        <taxon>Pseudomonadati</taxon>
        <taxon>Pseudomonadota</taxon>
        <taxon>Gammaproteobacteria</taxon>
        <taxon>Chromatiales</taxon>
        <taxon>Chromatiaceae</taxon>
        <taxon>Thiohalocapsa</taxon>
    </lineage>
</organism>
<evidence type="ECO:0000256" key="8">
    <source>
        <dbReference type="SAM" id="MobiDB-lite"/>
    </source>
</evidence>
<feature type="region of interest" description="Disordered" evidence="8">
    <location>
        <begin position="340"/>
        <end position="362"/>
    </location>
</feature>
<comment type="caution">
    <text evidence="9">The sequence shown here is derived from an EMBL/GenBank/DDBJ whole genome shotgun (WGS) entry which is preliminary data.</text>
</comment>
<evidence type="ECO:0000256" key="5">
    <source>
        <dbReference type="ARBA" id="ARBA00023239"/>
    </source>
</evidence>
<comment type="catalytic activity">
    <reaction evidence="7">
        <text>a peptidoglycan chain = a peptidoglycan chain with N-acetyl-1,6-anhydromuramyl-[peptide] at the reducing end + a peptidoglycan chain with N-acetylglucosamine at the non-reducing end.</text>
        <dbReference type="EC" id="4.2.2.29"/>
    </reaction>
</comment>
<comment type="similarity">
    <text evidence="7">Belongs to the transglycosylase MltG family.</text>
</comment>
<dbReference type="Pfam" id="PF02618">
    <property type="entry name" value="YceG"/>
    <property type="match status" value="1"/>
</dbReference>
<protein>
    <recommendedName>
        <fullName evidence="7">Endolytic murein transglycosylase</fullName>
        <ecNumber evidence="7">4.2.2.29</ecNumber>
    </recommendedName>
    <alternativeName>
        <fullName evidence="7">Peptidoglycan lytic transglycosylase</fullName>
    </alternativeName>
    <alternativeName>
        <fullName evidence="7">Peptidoglycan polymerization terminase</fullName>
    </alternativeName>
</protein>
<keyword evidence="4 7" id="KW-0472">Membrane</keyword>
<evidence type="ECO:0000313" key="9">
    <source>
        <dbReference type="EMBL" id="MBK1633142.1"/>
    </source>
</evidence>
<dbReference type="Proteomes" id="UP000748752">
    <property type="component" value="Unassembled WGS sequence"/>
</dbReference>
<keyword evidence="1 7" id="KW-1003">Cell membrane</keyword>
<dbReference type="PANTHER" id="PTHR30518">
    <property type="entry name" value="ENDOLYTIC MUREIN TRANSGLYCOSYLASE"/>
    <property type="match status" value="1"/>
</dbReference>
<dbReference type="EC" id="4.2.2.29" evidence="7"/>
<dbReference type="GO" id="GO:0016829">
    <property type="term" value="F:lyase activity"/>
    <property type="evidence" value="ECO:0007669"/>
    <property type="project" value="UniProtKB-KW"/>
</dbReference>
<keyword evidence="2 7" id="KW-0812">Transmembrane</keyword>